<feature type="transmembrane region" description="Helical" evidence="6">
    <location>
        <begin position="323"/>
        <end position="338"/>
    </location>
</feature>
<evidence type="ECO:0000313" key="8">
    <source>
        <dbReference type="EMBL" id="EGR32712.1"/>
    </source>
</evidence>
<dbReference type="RefSeq" id="XP_004036698.1">
    <property type="nucleotide sequence ID" value="XM_004036650.1"/>
</dbReference>
<evidence type="ECO:0000256" key="5">
    <source>
        <dbReference type="ARBA" id="ARBA00023136"/>
    </source>
</evidence>
<dbReference type="STRING" id="857967.G0QPZ7"/>
<dbReference type="PANTHER" id="PTHR23511:SF5">
    <property type="entry name" value="MAJOR FACILITATOR-TYPE TRANSPORTER HXNZ-RELATED"/>
    <property type="match status" value="1"/>
</dbReference>
<dbReference type="OrthoDB" id="425067at2759"/>
<dbReference type="GeneID" id="14908877"/>
<evidence type="ECO:0000256" key="1">
    <source>
        <dbReference type="ARBA" id="ARBA00004141"/>
    </source>
</evidence>
<dbReference type="InterPro" id="IPR036259">
    <property type="entry name" value="MFS_trans_sf"/>
</dbReference>
<dbReference type="PROSITE" id="PS50850">
    <property type="entry name" value="MFS"/>
    <property type="match status" value="1"/>
</dbReference>
<feature type="transmembrane region" description="Helical" evidence="6">
    <location>
        <begin position="405"/>
        <end position="426"/>
    </location>
</feature>
<dbReference type="PANTHER" id="PTHR23511">
    <property type="entry name" value="SYNAPTIC VESICLE GLYCOPROTEIN 2"/>
    <property type="match status" value="1"/>
</dbReference>
<dbReference type="eggNOG" id="KOG0253">
    <property type="taxonomic scope" value="Eukaryota"/>
</dbReference>
<dbReference type="Proteomes" id="UP000008983">
    <property type="component" value="Unassembled WGS sequence"/>
</dbReference>
<dbReference type="PROSITE" id="PS00216">
    <property type="entry name" value="SUGAR_TRANSPORT_1"/>
    <property type="match status" value="1"/>
</dbReference>
<keyword evidence="4 6" id="KW-1133">Transmembrane helix</keyword>
<dbReference type="Pfam" id="PF00083">
    <property type="entry name" value="Sugar_tr"/>
    <property type="match status" value="1"/>
</dbReference>
<keyword evidence="5 6" id="KW-0472">Membrane</keyword>
<dbReference type="SUPFAM" id="SSF103473">
    <property type="entry name" value="MFS general substrate transporter"/>
    <property type="match status" value="1"/>
</dbReference>
<feature type="domain" description="Major facilitator superfamily (MFS) profile" evidence="7">
    <location>
        <begin position="1"/>
        <end position="431"/>
    </location>
</feature>
<dbReference type="EMBL" id="GL983594">
    <property type="protein sequence ID" value="EGR32712.1"/>
    <property type="molecule type" value="Genomic_DNA"/>
</dbReference>
<dbReference type="AlphaFoldDB" id="G0QPZ7"/>
<proteinExistence type="predicted"/>
<accession>G0QPZ7</accession>
<name>G0QPZ7_ICHMU</name>
<dbReference type="OMA" id="PTWIGVC"/>
<comment type="subcellular location">
    <subcellularLocation>
        <location evidence="1">Membrane</location>
        <topology evidence="1">Multi-pass membrane protein</topology>
    </subcellularLocation>
</comment>
<gene>
    <name evidence="8" type="ORF">IMG5_073280</name>
</gene>
<keyword evidence="2" id="KW-0813">Transport</keyword>
<feature type="transmembrane region" description="Helical" evidence="6">
    <location>
        <begin position="290"/>
        <end position="311"/>
    </location>
</feature>
<dbReference type="InterPro" id="IPR005829">
    <property type="entry name" value="Sugar_transporter_CS"/>
</dbReference>
<evidence type="ECO:0000256" key="3">
    <source>
        <dbReference type="ARBA" id="ARBA00022692"/>
    </source>
</evidence>
<evidence type="ECO:0000256" key="2">
    <source>
        <dbReference type="ARBA" id="ARBA00022448"/>
    </source>
</evidence>
<evidence type="ECO:0000259" key="7">
    <source>
        <dbReference type="PROSITE" id="PS50850"/>
    </source>
</evidence>
<dbReference type="InParanoid" id="G0QPZ7"/>
<keyword evidence="3 6" id="KW-0812">Transmembrane</keyword>
<protein>
    <submittedName>
        <fullName evidence="8">Major facilitator superfamily protein, putative</fullName>
    </submittedName>
</protein>
<feature type="transmembrane region" description="Helical" evidence="6">
    <location>
        <begin position="64"/>
        <end position="81"/>
    </location>
</feature>
<dbReference type="InterPro" id="IPR005828">
    <property type="entry name" value="MFS_sugar_transport-like"/>
</dbReference>
<evidence type="ECO:0000256" key="6">
    <source>
        <dbReference type="SAM" id="Phobius"/>
    </source>
</evidence>
<evidence type="ECO:0000313" key="9">
    <source>
        <dbReference type="Proteomes" id="UP000008983"/>
    </source>
</evidence>
<dbReference type="InterPro" id="IPR020846">
    <property type="entry name" value="MFS_dom"/>
</dbReference>
<keyword evidence="9" id="KW-1185">Reference proteome</keyword>
<dbReference type="GO" id="GO:0016020">
    <property type="term" value="C:membrane"/>
    <property type="evidence" value="ECO:0007669"/>
    <property type="project" value="UniProtKB-SubCell"/>
</dbReference>
<feature type="transmembrane region" description="Helical" evidence="6">
    <location>
        <begin position="121"/>
        <end position="142"/>
    </location>
</feature>
<feature type="transmembrane region" description="Helical" evidence="6">
    <location>
        <begin position="344"/>
        <end position="365"/>
    </location>
</feature>
<feature type="transmembrane region" description="Helical" evidence="6">
    <location>
        <begin position="87"/>
        <end position="109"/>
    </location>
</feature>
<feature type="transmembrane region" description="Helical" evidence="6">
    <location>
        <begin position="34"/>
        <end position="52"/>
    </location>
</feature>
<sequence length="450" mass="50822">MATLGLTEGAQVSVFTIMIPILKNEWEVKEEVNTIQVCLVFIGFLLGSVISGQFADRYGRKKPFIVSSFCTAIFTILQAFTTNIVQLIILRFLSALLVGFFGPLGVTLLAEITPLEVRGRFMSLVTVSFAIGQLYGQFVSYFTLENLSHGNWRLLIIFTGLPGLVAWLLGVFFLDESGRYALMDGKYEQAFTIINKINRINGNRMGELTEEQKQQLKESSILMNKQLHQVKGSILSLFQNDGKILTPLIWFNWFTLSFMYYGVLTMMPKMMEEIEKMHPDQEDKNYFSDIVKLAFSTLSEIISACIASYLIEIKGLGRKNSMIICYTLQGISSIIVYIDAGSHFVFWASGCKFFLSMSFIFAYQFTAEIYSTKIRTTGVGMANGIGRSGGGIMPWICMALQKTDIFLPFLLFTCLSFLTALVDFIIPYDTLGRELDTAEQENQEEEKTYQ</sequence>
<feature type="transmembrane region" description="Helical" evidence="6">
    <location>
        <begin position="154"/>
        <end position="174"/>
    </location>
</feature>
<reference evidence="8 9" key="1">
    <citation type="submission" date="2011-07" db="EMBL/GenBank/DDBJ databases">
        <authorList>
            <person name="Coyne R."/>
            <person name="Brami D."/>
            <person name="Johnson J."/>
            <person name="Hostetler J."/>
            <person name="Hannick L."/>
            <person name="Clark T."/>
            <person name="Cassidy-Hanley D."/>
            <person name="Inman J."/>
        </authorList>
    </citation>
    <scope>NUCLEOTIDE SEQUENCE [LARGE SCALE GENOMIC DNA]</scope>
    <source>
        <strain evidence="8 9">G5</strain>
    </source>
</reference>
<dbReference type="Gene3D" id="1.20.1250.20">
    <property type="entry name" value="MFS general substrate transporter like domains"/>
    <property type="match status" value="1"/>
</dbReference>
<feature type="transmembrane region" description="Helical" evidence="6">
    <location>
        <begin position="244"/>
        <end position="263"/>
    </location>
</feature>
<dbReference type="GO" id="GO:0022857">
    <property type="term" value="F:transmembrane transporter activity"/>
    <property type="evidence" value="ECO:0007669"/>
    <property type="project" value="InterPro"/>
</dbReference>
<organism evidence="8 9">
    <name type="scientific">Ichthyophthirius multifiliis</name>
    <name type="common">White spot disease agent</name>
    <name type="synonym">Ich</name>
    <dbReference type="NCBI Taxonomy" id="5932"/>
    <lineage>
        <taxon>Eukaryota</taxon>
        <taxon>Sar</taxon>
        <taxon>Alveolata</taxon>
        <taxon>Ciliophora</taxon>
        <taxon>Intramacronucleata</taxon>
        <taxon>Oligohymenophorea</taxon>
        <taxon>Hymenostomatida</taxon>
        <taxon>Ophryoglenina</taxon>
        <taxon>Ichthyophthirius</taxon>
    </lineage>
</organism>
<evidence type="ECO:0000256" key="4">
    <source>
        <dbReference type="ARBA" id="ARBA00022989"/>
    </source>
</evidence>
<dbReference type="CDD" id="cd17316">
    <property type="entry name" value="MFS_SV2_like"/>
    <property type="match status" value="1"/>
</dbReference>